<evidence type="ECO:0000313" key="3">
    <source>
        <dbReference type="EMBL" id="SFP92973.1"/>
    </source>
</evidence>
<dbReference type="EMBL" id="FOXD01000013">
    <property type="protein sequence ID" value="SFP92973.1"/>
    <property type="molecule type" value="Genomic_DNA"/>
</dbReference>
<accession>A0A1I5UCD1</accession>
<comment type="similarity">
    <text evidence="1 2">Belongs to the UPF0473 family.</text>
</comment>
<dbReference type="AlphaFoldDB" id="A0A1I5UCD1"/>
<dbReference type="PANTHER" id="PTHR40066:SF1">
    <property type="entry name" value="UPF0473 PROTEIN CBO2561_CLC_2432"/>
    <property type="match status" value="1"/>
</dbReference>
<dbReference type="RefSeq" id="WP_093337707.1">
    <property type="nucleotide sequence ID" value="NZ_FOXD01000013.1"/>
</dbReference>
<keyword evidence="4" id="KW-1185">Reference proteome</keyword>
<gene>
    <name evidence="3" type="ORF">SAMN05518683_1135</name>
</gene>
<dbReference type="OrthoDB" id="2086132at2"/>
<reference evidence="4" key="1">
    <citation type="submission" date="2016-10" db="EMBL/GenBank/DDBJ databases">
        <authorList>
            <person name="Varghese N."/>
            <person name="Submissions S."/>
        </authorList>
    </citation>
    <scope>NUCLEOTIDE SEQUENCE [LARGE SCALE GENOMIC DNA]</scope>
    <source>
        <strain evidence="4">S7</strain>
    </source>
</reference>
<sequence>MAEEENERIVIPDEDGNEHLFDLLFTFDVNETGYSYMVLTAAGDQESEEEEIEVFAFRYEEGEEEGEELSLFPIESDEEWEMVEEMVETFSEGEDEE</sequence>
<evidence type="ECO:0000256" key="2">
    <source>
        <dbReference type="HAMAP-Rule" id="MF_01448"/>
    </source>
</evidence>
<dbReference type="Proteomes" id="UP000198892">
    <property type="component" value="Unassembled WGS sequence"/>
</dbReference>
<dbReference type="STRING" id="1884432.SAMN05518683_1135"/>
<evidence type="ECO:0000256" key="1">
    <source>
        <dbReference type="ARBA" id="ARBA00008439"/>
    </source>
</evidence>
<name>A0A1I5UCD1_9BACI</name>
<dbReference type="HAMAP" id="MF_01448">
    <property type="entry name" value="UPF0473"/>
    <property type="match status" value="1"/>
</dbReference>
<organism evidence="3 4">
    <name type="scientific">Salibacterium halotolerans</name>
    <dbReference type="NCBI Taxonomy" id="1884432"/>
    <lineage>
        <taxon>Bacteria</taxon>
        <taxon>Bacillati</taxon>
        <taxon>Bacillota</taxon>
        <taxon>Bacilli</taxon>
        <taxon>Bacillales</taxon>
        <taxon>Bacillaceae</taxon>
    </lineage>
</organism>
<dbReference type="InterPro" id="IPR009711">
    <property type="entry name" value="UPF0473"/>
</dbReference>
<evidence type="ECO:0000313" key="4">
    <source>
        <dbReference type="Proteomes" id="UP000198892"/>
    </source>
</evidence>
<dbReference type="NCBIfam" id="NF010222">
    <property type="entry name" value="PRK13678.2-5"/>
    <property type="match status" value="1"/>
</dbReference>
<dbReference type="PANTHER" id="PTHR40066">
    <property type="entry name" value="UPF0473 PROTEIN CBO2561/CLC_2432"/>
    <property type="match status" value="1"/>
</dbReference>
<proteinExistence type="inferred from homology"/>
<protein>
    <recommendedName>
        <fullName evidence="2">UPF0473 protein SAMN05518683_1135</fullName>
    </recommendedName>
</protein>
<dbReference type="Pfam" id="PF06949">
    <property type="entry name" value="DUF1292"/>
    <property type="match status" value="1"/>
</dbReference>